<dbReference type="Proteomes" id="UP000252118">
    <property type="component" value="Unassembled WGS sequence"/>
</dbReference>
<proteinExistence type="predicted"/>
<comment type="caution">
    <text evidence="1">The sequence shown here is derived from an EMBL/GenBank/DDBJ whole genome shotgun (WGS) entry which is preliminary data.</text>
</comment>
<sequence length="35" mass="3913">MKKDSGVSFQIREKTTGRAGWVMLFIVPTYLPALA</sequence>
<dbReference type="EMBL" id="QNRJ01000006">
    <property type="protein sequence ID" value="RBP04432.1"/>
    <property type="molecule type" value="Genomic_DNA"/>
</dbReference>
<reference evidence="1 2" key="1">
    <citation type="submission" date="2018-06" db="EMBL/GenBank/DDBJ databases">
        <title>Freshwater and sediment microbial communities from various areas in North America, analyzing microbe dynamics in response to fracking.</title>
        <authorList>
            <person name="Lamendella R."/>
        </authorList>
    </citation>
    <scope>NUCLEOTIDE SEQUENCE [LARGE SCALE GENOMIC DNA]</scope>
    <source>
        <strain evidence="1 2">97B</strain>
    </source>
</reference>
<evidence type="ECO:0000313" key="1">
    <source>
        <dbReference type="EMBL" id="RBP04432.1"/>
    </source>
</evidence>
<dbReference type="AlphaFoldDB" id="A0A366EPU2"/>
<gene>
    <name evidence="1" type="ORF">DET59_106224</name>
</gene>
<organism evidence="1 2">
    <name type="scientific">Rossellomorea aquimaris</name>
    <dbReference type="NCBI Taxonomy" id="189382"/>
    <lineage>
        <taxon>Bacteria</taxon>
        <taxon>Bacillati</taxon>
        <taxon>Bacillota</taxon>
        <taxon>Bacilli</taxon>
        <taxon>Bacillales</taxon>
        <taxon>Bacillaceae</taxon>
        <taxon>Rossellomorea</taxon>
    </lineage>
</organism>
<evidence type="ECO:0000313" key="2">
    <source>
        <dbReference type="Proteomes" id="UP000252118"/>
    </source>
</evidence>
<name>A0A366EPU2_9BACI</name>
<protein>
    <submittedName>
        <fullName evidence="1">Uncharacterized protein</fullName>
    </submittedName>
</protein>
<accession>A0A366EPU2</accession>